<dbReference type="Pfam" id="PF02985">
    <property type="entry name" value="HEAT"/>
    <property type="match status" value="1"/>
</dbReference>
<dbReference type="InterPro" id="IPR004083">
    <property type="entry name" value="Raptor"/>
</dbReference>
<dbReference type="GO" id="GO:0010506">
    <property type="term" value="P:regulation of autophagy"/>
    <property type="evidence" value="ECO:0007669"/>
    <property type="project" value="TreeGrafter"/>
</dbReference>
<protein>
    <recommendedName>
        <fullName evidence="5">Regulatory-associated protein of mTOR</fullName>
    </recommendedName>
</protein>
<keyword evidence="1" id="KW-0677">Repeat</keyword>
<keyword evidence="4" id="KW-1185">Reference proteome</keyword>
<dbReference type="Proteomes" id="UP000673691">
    <property type="component" value="Unassembled WGS sequence"/>
</dbReference>
<dbReference type="PANTHER" id="PTHR12848">
    <property type="entry name" value="REGULATORY-ASSOCIATED PROTEIN OF MTOR"/>
    <property type="match status" value="1"/>
</dbReference>
<sequence length="919" mass="100750">PCILVYDCSAAGHILLNFNKFAEQRDKDRLSQQKFLHQQGQQQSQHQHSLSQQPSQQHSANQAHSQNTQHSQQQQGAAKPVSTALFSDCIQLAACGPHETLPMSPDHPADMFTSCLTTPIEIALRWFVLRNTMFKNITIDMVMKIPGRLNDRRTALGELNWIFTSITDTIAWNVLPQDLFKRLFRQDLMVAALFRNFLLADRIMRSHQCTPMSSPALPPTHQHPMWNAWDLAMDTCLAQLPAFLADEKIGPDGQPIPRPAYQNSTFFAEQLTAFEVWLNNQGVVSRKAPEQLPIVLQVLLSQVHRLRALVLLSRFLDLGPWAVNLALAVGIFPYVLKLLQSPAPDLKPVLIFIWARILAVDPTCQSDLIKDDGYQYFVSVLAPKCGLPSEQISEHRAMCAFILSTFCAKFAAGQQACLRSDVLSLCLQYLKDPSSSLRQWACLCVSKLWSGFSEATSAGLRLNAHEKLIDLLQDEIPEVRASAIYALGTFLGGIERTDQAAIVEHTIAISFLNSTLDGSHLVRREYVIALSKLVRLQESEFVAAANELIKDEEPQKEQRSSTLDQRRTRSATNLVGAGGSVDYAVASSTTVCTSAGLRDLLPHRKEVELGSPPASVNALNQLTSRSVYSYLWKLLLQLSVDPHHDVSSVAKIVVDDVINQLLENLPADLDGSPNSALSSVCLVSANLAAGGGQGGKSPAGWNNPTVLAESAAFLNGGLAISHGDAVSAAAAATASFTDLQHLSTQTLDRRTALKISSTLKRSPSLTFSLKHLYSLGAGALTPPSSSSTAAGFTPGSEWNGRGYSPAPSSFRSVFEGTEAHDNAAELTNPYESSVLPLSSSLWEWSAERFLQPEMKPQEKDEPGSVEYNQREWRNARNENLLKENEALRKNFGDCNFSANSGATCLCLPISGAFADFAFY</sequence>
<evidence type="ECO:0008006" key="5">
    <source>
        <dbReference type="Google" id="ProtNLM"/>
    </source>
</evidence>
<feature type="region of interest" description="Disordered" evidence="2">
    <location>
        <begin position="29"/>
        <end position="77"/>
    </location>
</feature>
<reference evidence="3 4" key="1">
    <citation type="journal article" name="Sci. Rep.">
        <title>Genome-scale phylogenetic analyses confirm Olpidium as the closest living zoosporic fungus to the non-flagellated, terrestrial fungi.</title>
        <authorList>
            <person name="Chang Y."/>
            <person name="Rochon D."/>
            <person name="Sekimoto S."/>
            <person name="Wang Y."/>
            <person name="Chovatia M."/>
            <person name="Sandor L."/>
            <person name="Salamov A."/>
            <person name="Grigoriev I.V."/>
            <person name="Stajich J.E."/>
            <person name="Spatafora J.W."/>
        </authorList>
    </citation>
    <scope>NUCLEOTIDE SEQUENCE [LARGE SCALE GENOMIC DNA]</scope>
    <source>
        <strain evidence="3">S191</strain>
    </source>
</reference>
<dbReference type="GO" id="GO:0031929">
    <property type="term" value="P:TOR signaling"/>
    <property type="evidence" value="ECO:0007669"/>
    <property type="project" value="InterPro"/>
</dbReference>
<dbReference type="GO" id="GO:0031931">
    <property type="term" value="C:TORC1 complex"/>
    <property type="evidence" value="ECO:0007669"/>
    <property type="project" value="InterPro"/>
</dbReference>
<name>A0A8H7ZR33_9FUNG</name>
<dbReference type="GO" id="GO:0005737">
    <property type="term" value="C:cytoplasm"/>
    <property type="evidence" value="ECO:0007669"/>
    <property type="project" value="TreeGrafter"/>
</dbReference>
<dbReference type="OrthoDB" id="10262360at2759"/>
<evidence type="ECO:0000313" key="3">
    <source>
        <dbReference type="EMBL" id="KAG5458083.1"/>
    </source>
</evidence>
<accession>A0A8H7ZR33</accession>
<dbReference type="PANTHER" id="PTHR12848:SF16">
    <property type="entry name" value="REGULATORY-ASSOCIATED PROTEIN OF MTOR"/>
    <property type="match status" value="1"/>
</dbReference>
<proteinExistence type="predicted"/>
<dbReference type="Gene3D" id="1.25.10.10">
    <property type="entry name" value="Leucine-rich Repeat Variant"/>
    <property type="match status" value="1"/>
</dbReference>
<dbReference type="AlphaFoldDB" id="A0A8H7ZR33"/>
<dbReference type="GO" id="GO:0030674">
    <property type="term" value="F:protein-macromolecule adaptor activity"/>
    <property type="evidence" value="ECO:0007669"/>
    <property type="project" value="TreeGrafter"/>
</dbReference>
<evidence type="ECO:0000256" key="2">
    <source>
        <dbReference type="SAM" id="MobiDB-lite"/>
    </source>
</evidence>
<feature type="compositionally biased region" description="Low complexity" evidence="2">
    <location>
        <begin position="32"/>
        <end position="75"/>
    </location>
</feature>
<evidence type="ECO:0000256" key="1">
    <source>
        <dbReference type="ARBA" id="ARBA00022737"/>
    </source>
</evidence>
<feature type="non-terminal residue" evidence="3">
    <location>
        <position position="1"/>
    </location>
</feature>
<dbReference type="GO" id="GO:0071230">
    <property type="term" value="P:cellular response to amino acid stimulus"/>
    <property type="evidence" value="ECO:0007669"/>
    <property type="project" value="TreeGrafter"/>
</dbReference>
<organism evidence="3 4">
    <name type="scientific">Olpidium bornovanus</name>
    <dbReference type="NCBI Taxonomy" id="278681"/>
    <lineage>
        <taxon>Eukaryota</taxon>
        <taxon>Fungi</taxon>
        <taxon>Fungi incertae sedis</taxon>
        <taxon>Olpidiomycota</taxon>
        <taxon>Olpidiomycotina</taxon>
        <taxon>Olpidiomycetes</taxon>
        <taxon>Olpidiales</taxon>
        <taxon>Olpidiaceae</taxon>
        <taxon>Olpidium</taxon>
    </lineage>
</organism>
<comment type="caution">
    <text evidence="3">The sequence shown here is derived from an EMBL/GenBank/DDBJ whole genome shotgun (WGS) entry which is preliminary data.</text>
</comment>
<dbReference type="SUPFAM" id="SSF48371">
    <property type="entry name" value="ARM repeat"/>
    <property type="match status" value="1"/>
</dbReference>
<dbReference type="GO" id="GO:0030307">
    <property type="term" value="P:positive regulation of cell growth"/>
    <property type="evidence" value="ECO:0007669"/>
    <property type="project" value="TreeGrafter"/>
</dbReference>
<dbReference type="InterPro" id="IPR016024">
    <property type="entry name" value="ARM-type_fold"/>
</dbReference>
<dbReference type="EMBL" id="JAEFCI010009008">
    <property type="protein sequence ID" value="KAG5458083.1"/>
    <property type="molecule type" value="Genomic_DNA"/>
</dbReference>
<dbReference type="PRINTS" id="PR01547">
    <property type="entry name" value="YEAST176DUF"/>
</dbReference>
<dbReference type="InterPro" id="IPR011989">
    <property type="entry name" value="ARM-like"/>
</dbReference>
<dbReference type="GO" id="GO:0009267">
    <property type="term" value="P:cellular response to starvation"/>
    <property type="evidence" value="ECO:0007669"/>
    <property type="project" value="TreeGrafter"/>
</dbReference>
<dbReference type="InterPro" id="IPR000357">
    <property type="entry name" value="HEAT"/>
</dbReference>
<evidence type="ECO:0000313" key="4">
    <source>
        <dbReference type="Proteomes" id="UP000673691"/>
    </source>
</evidence>
<gene>
    <name evidence="3" type="ORF">BJ554DRAFT_1769</name>
</gene>